<name>A0ACB0L5M8_TRIPR</name>
<dbReference type="EMBL" id="CASHSV030000409">
    <property type="protein sequence ID" value="CAJ2664695.1"/>
    <property type="molecule type" value="Genomic_DNA"/>
</dbReference>
<comment type="caution">
    <text evidence="1">The sequence shown here is derived from an EMBL/GenBank/DDBJ whole genome shotgun (WGS) entry which is preliminary data.</text>
</comment>
<evidence type="ECO:0000313" key="2">
    <source>
        <dbReference type="Proteomes" id="UP001177021"/>
    </source>
</evidence>
<protein>
    <submittedName>
        <fullName evidence="1">Uncharacterized protein</fullName>
    </submittedName>
</protein>
<keyword evidence="2" id="KW-1185">Reference proteome</keyword>
<dbReference type="Proteomes" id="UP001177021">
    <property type="component" value="Unassembled WGS sequence"/>
</dbReference>
<gene>
    <name evidence="1" type="ORF">MILVUS5_LOCUS29830</name>
</gene>
<reference evidence="1" key="1">
    <citation type="submission" date="2023-10" db="EMBL/GenBank/DDBJ databases">
        <authorList>
            <person name="Rodriguez Cubillos JULIANA M."/>
            <person name="De Vega J."/>
        </authorList>
    </citation>
    <scope>NUCLEOTIDE SEQUENCE</scope>
</reference>
<accession>A0ACB0L5M8</accession>
<organism evidence="1 2">
    <name type="scientific">Trifolium pratense</name>
    <name type="common">Red clover</name>
    <dbReference type="NCBI Taxonomy" id="57577"/>
    <lineage>
        <taxon>Eukaryota</taxon>
        <taxon>Viridiplantae</taxon>
        <taxon>Streptophyta</taxon>
        <taxon>Embryophyta</taxon>
        <taxon>Tracheophyta</taxon>
        <taxon>Spermatophyta</taxon>
        <taxon>Magnoliopsida</taxon>
        <taxon>eudicotyledons</taxon>
        <taxon>Gunneridae</taxon>
        <taxon>Pentapetalae</taxon>
        <taxon>rosids</taxon>
        <taxon>fabids</taxon>
        <taxon>Fabales</taxon>
        <taxon>Fabaceae</taxon>
        <taxon>Papilionoideae</taxon>
        <taxon>50 kb inversion clade</taxon>
        <taxon>NPAAA clade</taxon>
        <taxon>Hologalegina</taxon>
        <taxon>IRL clade</taxon>
        <taxon>Trifolieae</taxon>
        <taxon>Trifolium</taxon>
    </lineage>
</organism>
<sequence>MTKLEKSGAKKTKTAKPKMPKCIFVKASELDESSANQNVKASELGESSTNQNKRKREADNPQDRPFYQFF</sequence>
<evidence type="ECO:0000313" key="1">
    <source>
        <dbReference type="EMBL" id="CAJ2664695.1"/>
    </source>
</evidence>
<proteinExistence type="predicted"/>